<comment type="caution">
    <text evidence="1">The sequence shown here is derived from an EMBL/GenBank/DDBJ whole genome shotgun (WGS) entry which is preliminary data.</text>
</comment>
<accession>A0ABS5WET3</accession>
<gene>
    <name evidence="1" type="ORF">HW347_09360</name>
</gene>
<reference evidence="1 2" key="1">
    <citation type="submission" date="2020-06" db="EMBL/GenBank/DDBJ databases">
        <authorList>
            <person name="Isaeva M.P."/>
            <person name="Chernysheva N.Y."/>
        </authorList>
    </citation>
    <scope>NUCLEOTIDE SEQUENCE [LARGE SCALE GENOMIC DNA]</scope>
    <source>
        <strain evidence="1 2">KMM 6746</strain>
    </source>
</reference>
<dbReference type="EMBL" id="JACATN010000003">
    <property type="protein sequence ID" value="MBT2161473.1"/>
    <property type="molecule type" value="Genomic_DNA"/>
</dbReference>
<reference evidence="2" key="2">
    <citation type="submission" date="2023-07" db="EMBL/GenBank/DDBJ databases">
        <title>Zobellia barbeyronii sp. nov., a new marine flavobacterium, isolated from green and red algae.</title>
        <authorList>
            <person name="Nedashkovskaya O.I."/>
            <person name="Otstavnykh N."/>
            <person name="Zhukova N."/>
            <person name="Guzev K."/>
            <person name="Chausova V."/>
            <person name="Tekutyeva L."/>
            <person name="Mikhailov V."/>
            <person name="Isaeva M."/>
        </authorList>
    </citation>
    <scope>NUCLEOTIDE SEQUENCE [LARGE SCALE GENOMIC DNA]</scope>
    <source>
        <strain evidence="2">KMM 6746</strain>
    </source>
</reference>
<dbReference type="RefSeq" id="WP_155597069.1">
    <property type="nucleotide sequence ID" value="NZ_JACATN010000003.1"/>
</dbReference>
<dbReference type="Proteomes" id="UP000740413">
    <property type="component" value="Unassembled WGS sequence"/>
</dbReference>
<keyword evidence="2" id="KW-1185">Reference proteome</keyword>
<evidence type="ECO:0000313" key="2">
    <source>
        <dbReference type="Proteomes" id="UP000740413"/>
    </source>
</evidence>
<evidence type="ECO:0000313" key="1">
    <source>
        <dbReference type="EMBL" id="MBT2161473.1"/>
    </source>
</evidence>
<sequence>MKNILILVLLLTVHKTYSQNNFYESTCDCINQIKDKSNESELAYRTKDCLKESTTNHPEKVKKILENFANDNPKKSPELTEKNTSYILSEGLKTNCPEFAKIDSLFTTLRNNSENIIEKVADDICTQAKIEPKLSGQVVDRIRKKSIEKYLVSIYGQYNLSDSLDFSRFENDLKLELEENCDVPNK</sequence>
<protein>
    <submittedName>
        <fullName evidence="1">Uncharacterized protein</fullName>
    </submittedName>
</protein>
<organism evidence="1 2">
    <name type="scientific">Zobellia barbeyronii</name>
    <dbReference type="NCBI Taxonomy" id="2748009"/>
    <lineage>
        <taxon>Bacteria</taxon>
        <taxon>Pseudomonadati</taxon>
        <taxon>Bacteroidota</taxon>
        <taxon>Flavobacteriia</taxon>
        <taxon>Flavobacteriales</taxon>
        <taxon>Flavobacteriaceae</taxon>
        <taxon>Zobellia</taxon>
    </lineage>
</organism>
<name>A0ABS5WET3_9FLAO</name>
<proteinExistence type="predicted"/>